<protein>
    <submittedName>
        <fullName evidence="2">Uncharacterized protein</fullName>
    </submittedName>
</protein>
<evidence type="ECO:0000313" key="3">
    <source>
        <dbReference type="Proteomes" id="UP000623467"/>
    </source>
</evidence>
<dbReference type="AlphaFoldDB" id="A0A8H6YHY7"/>
<reference evidence="2" key="1">
    <citation type="submission" date="2020-05" db="EMBL/GenBank/DDBJ databases">
        <title>Mycena genomes resolve the evolution of fungal bioluminescence.</title>
        <authorList>
            <person name="Tsai I.J."/>
        </authorList>
    </citation>
    <scope>NUCLEOTIDE SEQUENCE</scope>
    <source>
        <strain evidence="2">160909Yilan</strain>
    </source>
</reference>
<feature type="region of interest" description="Disordered" evidence="1">
    <location>
        <begin position="773"/>
        <end position="813"/>
    </location>
</feature>
<accession>A0A8H6YHY7</accession>
<feature type="compositionally biased region" description="Low complexity" evidence="1">
    <location>
        <begin position="154"/>
        <end position="171"/>
    </location>
</feature>
<feature type="compositionally biased region" description="Gly residues" evidence="1">
    <location>
        <begin position="788"/>
        <end position="805"/>
    </location>
</feature>
<evidence type="ECO:0000313" key="2">
    <source>
        <dbReference type="EMBL" id="KAF7361578.1"/>
    </source>
</evidence>
<sequence length="813" mass="87145">MTLGRRRCAPVSSIGTYTYTVSSTKCQSTNPTASWPTSPSHVEAACRRCSAAGPDAHQPDTWYYIVQRHKDFHNLPYVTNGIHRCLPLHPPPPLSIAPESQEDVISPTTRRLTFLRLELTANASPQPNAKLMQGRRTADSRPLAAGDNPFLTSPLAGRGTTLLLRTPPSRRNGNIRSQSMSPTPSRRMHDLLDNGHHAVDLFGSDVEEGEIREEPTQPPANAATGTDHAAVAAGTAAATTEATPRAQDHAASADLPEAQTQAAATGPTPAHEPAEPELAEVDVAPHANAGDEHTDMEVEDDVTPPDPQPMRMAPDLVAPAPTIANSPEAHDPGVAGPNHPFAFANQQQADAHGAAIAHDAEIAHDADVAQGLAFDEAAAAQDATAARNAAAAHNAATVDHTAAARHAPAAPPPAHAWEDETGNAAEMEDVEMQNAPAPPVPAPAADVAHALDDAEYTRLAKEVPTHQDENPHRKLPASAQREPAGPEDVAPVLSKEAALARCHPDAIAEIYRDPGEYLFAVPMNGGQFFNRMLPGAAKFIAEKLTSHCNSPTAADIVVFLIAANNEEPAADGPNRYAGPMVYCIHVPNAEDRAKIYDQRIFPFDRTYGITVFTPDGFELPWSTGIYTSQINAGAPATAEALKAGLIKRTVTDPSVARLVHKYTHEADRTPLPTKMLDLAKTIDVRHDPIADTLVVYIRPCTPNAMHWREIGNAICGQVVIRKYYEFKPLINVSRVSIEPRCVLCKNDDHFASNCPNPRDPLWVGPLDQINKLTEGPLAPRNSDKATRGGRGGAPRGYVRGGNTGRGRGRRGRY</sequence>
<dbReference type="Proteomes" id="UP000623467">
    <property type="component" value="Unassembled WGS sequence"/>
</dbReference>
<feature type="region of interest" description="Disordered" evidence="1">
    <location>
        <begin position="462"/>
        <end position="487"/>
    </location>
</feature>
<feature type="compositionally biased region" description="Basic and acidic residues" evidence="1">
    <location>
        <begin position="462"/>
        <end position="472"/>
    </location>
</feature>
<feature type="compositionally biased region" description="Low complexity" evidence="1">
    <location>
        <begin position="258"/>
        <end position="271"/>
    </location>
</feature>
<feature type="region of interest" description="Disordered" evidence="1">
    <location>
        <begin position="208"/>
        <end position="274"/>
    </location>
</feature>
<feature type="compositionally biased region" description="Low complexity" evidence="1">
    <location>
        <begin position="220"/>
        <end position="245"/>
    </location>
</feature>
<proteinExistence type="predicted"/>
<dbReference type="OrthoDB" id="3063857at2759"/>
<name>A0A8H6YHY7_9AGAR</name>
<evidence type="ECO:0000256" key="1">
    <source>
        <dbReference type="SAM" id="MobiDB-lite"/>
    </source>
</evidence>
<gene>
    <name evidence="2" type="ORF">MSAN_01191800</name>
</gene>
<keyword evidence="3" id="KW-1185">Reference proteome</keyword>
<organism evidence="2 3">
    <name type="scientific">Mycena sanguinolenta</name>
    <dbReference type="NCBI Taxonomy" id="230812"/>
    <lineage>
        <taxon>Eukaryota</taxon>
        <taxon>Fungi</taxon>
        <taxon>Dikarya</taxon>
        <taxon>Basidiomycota</taxon>
        <taxon>Agaricomycotina</taxon>
        <taxon>Agaricomycetes</taxon>
        <taxon>Agaricomycetidae</taxon>
        <taxon>Agaricales</taxon>
        <taxon>Marasmiineae</taxon>
        <taxon>Mycenaceae</taxon>
        <taxon>Mycena</taxon>
    </lineage>
</organism>
<comment type="caution">
    <text evidence="2">The sequence shown here is derived from an EMBL/GenBank/DDBJ whole genome shotgun (WGS) entry which is preliminary data.</text>
</comment>
<feature type="compositionally biased region" description="Polar residues" evidence="1">
    <location>
        <begin position="172"/>
        <end position="184"/>
    </location>
</feature>
<feature type="region of interest" description="Disordered" evidence="1">
    <location>
        <begin position="146"/>
        <end position="191"/>
    </location>
</feature>
<dbReference type="EMBL" id="JACAZH010000008">
    <property type="protein sequence ID" value="KAF7361578.1"/>
    <property type="molecule type" value="Genomic_DNA"/>
</dbReference>